<proteinExistence type="predicted"/>
<feature type="compositionally biased region" description="Polar residues" evidence="1">
    <location>
        <begin position="1"/>
        <end position="14"/>
    </location>
</feature>
<feature type="compositionally biased region" description="Basic and acidic residues" evidence="1">
    <location>
        <begin position="16"/>
        <end position="30"/>
    </location>
</feature>
<keyword evidence="2" id="KW-0812">Transmembrane</keyword>
<protein>
    <submittedName>
        <fullName evidence="3">Uncharacterized protein</fullName>
    </submittedName>
</protein>
<keyword evidence="2" id="KW-1133">Transmembrane helix</keyword>
<keyword evidence="4" id="KW-1185">Reference proteome</keyword>
<keyword evidence="2" id="KW-0472">Membrane</keyword>
<accession>A0A1V6QEX2</accession>
<name>A0A1V6QEX2_9EURO</name>
<dbReference type="AlphaFoldDB" id="A0A1V6QEX2"/>
<evidence type="ECO:0000256" key="1">
    <source>
        <dbReference type="SAM" id="MobiDB-lite"/>
    </source>
</evidence>
<organism evidence="3 4">
    <name type="scientific">Penicillium antarcticum</name>
    <dbReference type="NCBI Taxonomy" id="416450"/>
    <lineage>
        <taxon>Eukaryota</taxon>
        <taxon>Fungi</taxon>
        <taxon>Dikarya</taxon>
        <taxon>Ascomycota</taxon>
        <taxon>Pezizomycotina</taxon>
        <taxon>Eurotiomycetes</taxon>
        <taxon>Eurotiomycetidae</taxon>
        <taxon>Eurotiales</taxon>
        <taxon>Aspergillaceae</taxon>
        <taxon>Penicillium</taxon>
    </lineage>
</organism>
<feature type="compositionally biased region" description="Polar residues" evidence="1">
    <location>
        <begin position="35"/>
        <end position="44"/>
    </location>
</feature>
<sequence length="115" mass="12459">MSKTLASEGYNSSKGPDGHGATERNKRHGDPVYLGTSSKSSPTWGLTTSADLFGMLSKCLLGYSGLLFCGLHGNYAIFILSGSENSMSYQFAATPAAQKKRLEGREYRKHHGYFA</sequence>
<dbReference type="Proteomes" id="UP000191672">
    <property type="component" value="Unassembled WGS sequence"/>
</dbReference>
<evidence type="ECO:0000256" key="2">
    <source>
        <dbReference type="SAM" id="Phobius"/>
    </source>
</evidence>
<feature type="region of interest" description="Disordered" evidence="1">
    <location>
        <begin position="1"/>
        <end position="44"/>
    </location>
</feature>
<gene>
    <name evidence="3" type="ORF">PENANT_c005G00515</name>
</gene>
<evidence type="ECO:0000313" key="4">
    <source>
        <dbReference type="Proteomes" id="UP000191672"/>
    </source>
</evidence>
<dbReference type="EMBL" id="MDYN01000005">
    <property type="protein sequence ID" value="OQD87763.1"/>
    <property type="molecule type" value="Genomic_DNA"/>
</dbReference>
<comment type="caution">
    <text evidence="3">The sequence shown here is derived from an EMBL/GenBank/DDBJ whole genome shotgun (WGS) entry which is preliminary data.</text>
</comment>
<evidence type="ECO:0000313" key="3">
    <source>
        <dbReference type="EMBL" id="OQD87763.1"/>
    </source>
</evidence>
<reference evidence="4" key="1">
    <citation type="journal article" date="2017" name="Nat. Microbiol.">
        <title>Global analysis of biosynthetic gene clusters reveals vast potential of secondary metabolite production in Penicillium species.</title>
        <authorList>
            <person name="Nielsen J.C."/>
            <person name="Grijseels S."/>
            <person name="Prigent S."/>
            <person name="Ji B."/>
            <person name="Dainat J."/>
            <person name="Nielsen K.F."/>
            <person name="Frisvad J.C."/>
            <person name="Workman M."/>
            <person name="Nielsen J."/>
        </authorList>
    </citation>
    <scope>NUCLEOTIDE SEQUENCE [LARGE SCALE GENOMIC DNA]</scope>
    <source>
        <strain evidence="4">IBT 31811</strain>
    </source>
</reference>
<feature type="transmembrane region" description="Helical" evidence="2">
    <location>
        <begin position="60"/>
        <end position="80"/>
    </location>
</feature>